<evidence type="ECO:0000256" key="1">
    <source>
        <dbReference type="ARBA" id="ARBA00023015"/>
    </source>
</evidence>
<keyword evidence="2 4" id="KW-0238">DNA-binding</keyword>
<dbReference type="Gene3D" id="1.10.357.10">
    <property type="entry name" value="Tetracycline Repressor, domain 2"/>
    <property type="match status" value="1"/>
</dbReference>
<feature type="domain" description="HTH tetR-type" evidence="5">
    <location>
        <begin position="6"/>
        <end position="66"/>
    </location>
</feature>
<dbReference type="PANTHER" id="PTHR30055:SF119">
    <property type="entry name" value="NALC"/>
    <property type="match status" value="1"/>
</dbReference>
<accession>A0A3A1YWQ6</accession>
<dbReference type="PRINTS" id="PR00455">
    <property type="entry name" value="HTHTETR"/>
</dbReference>
<dbReference type="Gene3D" id="1.10.10.60">
    <property type="entry name" value="Homeodomain-like"/>
    <property type="match status" value="1"/>
</dbReference>
<gene>
    <name evidence="6" type="ORF">CJP73_04600</name>
</gene>
<keyword evidence="1" id="KW-0805">Transcription regulation</keyword>
<dbReference type="InterPro" id="IPR001647">
    <property type="entry name" value="HTH_TetR"/>
</dbReference>
<dbReference type="Proteomes" id="UP000266206">
    <property type="component" value="Unassembled WGS sequence"/>
</dbReference>
<evidence type="ECO:0000313" key="6">
    <source>
        <dbReference type="EMBL" id="RIY41729.1"/>
    </source>
</evidence>
<dbReference type="Pfam" id="PF14246">
    <property type="entry name" value="TetR_C_7"/>
    <property type="match status" value="1"/>
</dbReference>
<dbReference type="GO" id="GO:0000976">
    <property type="term" value="F:transcription cis-regulatory region binding"/>
    <property type="evidence" value="ECO:0007669"/>
    <property type="project" value="TreeGrafter"/>
</dbReference>
<dbReference type="InterPro" id="IPR009057">
    <property type="entry name" value="Homeodomain-like_sf"/>
</dbReference>
<evidence type="ECO:0000259" key="5">
    <source>
        <dbReference type="PROSITE" id="PS50977"/>
    </source>
</evidence>
<protein>
    <recommendedName>
        <fullName evidence="5">HTH tetR-type domain-containing protein</fullName>
    </recommendedName>
</protein>
<dbReference type="AlphaFoldDB" id="A0A3A1YWQ6"/>
<comment type="caution">
    <text evidence="6">The sequence shown here is derived from an EMBL/GenBank/DDBJ whole genome shotgun (WGS) entry which is preliminary data.</text>
</comment>
<dbReference type="PROSITE" id="PS50977">
    <property type="entry name" value="HTH_TETR_2"/>
    <property type="match status" value="1"/>
</dbReference>
<evidence type="ECO:0000313" key="7">
    <source>
        <dbReference type="Proteomes" id="UP000266206"/>
    </source>
</evidence>
<dbReference type="PANTHER" id="PTHR30055">
    <property type="entry name" value="HTH-TYPE TRANSCRIPTIONAL REGULATOR RUTR"/>
    <property type="match status" value="1"/>
</dbReference>
<dbReference type="Pfam" id="PF00440">
    <property type="entry name" value="TetR_N"/>
    <property type="match status" value="1"/>
</dbReference>
<evidence type="ECO:0000256" key="4">
    <source>
        <dbReference type="PROSITE-ProRule" id="PRU00335"/>
    </source>
</evidence>
<dbReference type="SUPFAM" id="SSF46689">
    <property type="entry name" value="Homeodomain-like"/>
    <property type="match status" value="1"/>
</dbReference>
<sequence>MRRKSEAKRNAILQTALAVFREVGFEAASMSQIAARVGGSKATLYNYFSSKEELLLEAMHASAREHGENIIALIGSNGDVRAQLTRFAHSLMQVLATEETQQVLRVAISVSGKSTIGRRFFDLGTEVVWQRVAQFMGQQAQAGYLRKDDPDVMAMHFRTLCECDLMAHLLGAGPTLNREQMNAKATLLVDLFLRAHGNNSEKCPEPAHLV</sequence>
<dbReference type="EMBL" id="NQYH01000002">
    <property type="protein sequence ID" value="RIY41729.1"/>
    <property type="molecule type" value="Genomic_DNA"/>
</dbReference>
<dbReference type="GO" id="GO:0003700">
    <property type="term" value="F:DNA-binding transcription factor activity"/>
    <property type="evidence" value="ECO:0007669"/>
    <property type="project" value="TreeGrafter"/>
</dbReference>
<evidence type="ECO:0000256" key="2">
    <source>
        <dbReference type="ARBA" id="ARBA00023125"/>
    </source>
</evidence>
<dbReference type="OrthoDB" id="5523834at2"/>
<dbReference type="InterPro" id="IPR050109">
    <property type="entry name" value="HTH-type_TetR-like_transc_reg"/>
</dbReference>
<organism evidence="6 7">
    <name type="scientific">Neopusillimonas maritima</name>
    <dbReference type="NCBI Taxonomy" id="2026239"/>
    <lineage>
        <taxon>Bacteria</taxon>
        <taxon>Pseudomonadati</taxon>
        <taxon>Pseudomonadota</taxon>
        <taxon>Betaproteobacteria</taxon>
        <taxon>Burkholderiales</taxon>
        <taxon>Alcaligenaceae</taxon>
        <taxon>Neopusillimonas</taxon>
    </lineage>
</organism>
<dbReference type="FunFam" id="1.10.10.60:FF:000141">
    <property type="entry name" value="TetR family transcriptional regulator"/>
    <property type="match status" value="1"/>
</dbReference>
<dbReference type="RefSeq" id="WP_119515610.1">
    <property type="nucleotide sequence ID" value="NZ_NQYH01000002.1"/>
</dbReference>
<reference evidence="6 7" key="1">
    <citation type="submission" date="2017-08" db="EMBL/GenBank/DDBJ databases">
        <title>Pusillimonas indicus sp. nov., a member of the family Alcaligenaceae isolated from surface seawater.</title>
        <authorList>
            <person name="Li J."/>
        </authorList>
    </citation>
    <scope>NUCLEOTIDE SEQUENCE [LARGE SCALE GENOMIC DNA]</scope>
    <source>
        <strain evidence="6 7">L52-1-41</strain>
    </source>
</reference>
<evidence type="ECO:0000256" key="3">
    <source>
        <dbReference type="ARBA" id="ARBA00023163"/>
    </source>
</evidence>
<name>A0A3A1YWQ6_9BURK</name>
<keyword evidence="3" id="KW-0804">Transcription</keyword>
<feature type="DNA-binding region" description="H-T-H motif" evidence="4">
    <location>
        <begin position="29"/>
        <end position="48"/>
    </location>
</feature>
<dbReference type="InterPro" id="IPR039536">
    <property type="entry name" value="TetR_C_Proteobacteria"/>
</dbReference>
<proteinExistence type="predicted"/>